<dbReference type="InterPro" id="IPR040256">
    <property type="entry name" value="At4g02000-like"/>
</dbReference>
<dbReference type="PANTHER" id="PTHR31286">
    <property type="entry name" value="GLYCINE-RICH CELL WALL STRUCTURAL PROTEIN 1.8-LIKE"/>
    <property type="match status" value="1"/>
</dbReference>
<dbReference type="InterPro" id="IPR005135">
    <property type="entry name" value="Endo/exonuclease/phosphatase"/>
</dbReference>
<evidence type="ECO:0000313" key="3">
    <source>
        <dbReference type="EMBL" id="KAL0295646.1"/>
    </source>
</evidence>
<gene>
    <name evidence="3" type="ORF">Scaly_3095000</name>
</gene>
<protein>
    <recommendedName>
        <fullName evidence="4">DUF4283 domain-containing protein</fullName>
    </recommendedName>
</protein>
<reference evidence="3" key="2">
    <citation type="journal article" date="2024" name="Plant">
        <title>Genomic evolution and insights into agronomic trait innovations of Sesamum species.</title>
        <authorList>
            <person name="Miao H."/>
            <person name="Wang L."/>
            <person name="Qu L."/>
            <person name="Liu H."/>
            <person name="Sun Y."/>
            <person name="Le M."/>
            <person name="Wang Q."/>
            <person name="Wei S."/>
            <person name="Zheng Y."/>
            <person name="Lin W."/>
            <person name="Duan Y."/>
            <person name="Cao H."/>
            <person name="Xiong S."/>
            <person name="Wang X."/>
            <person name="Wei L."/>
            <person name="Li C."/>
            <person name="Ma Q."/>
            <person name="Ju M."/>
            <person name="Zhao R."/>
            <person name="Li G."/>
            <person name="Mu C."/>
            <person name="Tian Q."/>
            <person name="Mei H."/>
            <person name="Zhang T."/>
            <person name="Gao T."/>
            <person name="Zhang H."/>
        </authorList>
    </citation>
    <scope>NUCLEOTIDE SEQUENCE</scope>
    <source>
        <strain evidence="3">KEN8</strain>
    </source>
</reference>
<dbReference type="Pfam" id="PF03372">
    <property type="entry name" value="Exo_endo_phos"/>
    <property type="match status" value="1"/>
</dbReference>
<dbReference type="InterPro" id="IPR025558">
    <property type="entry name" value="DUF4283"/>
</dbReference>
<sequence length="672" mass="76586">MSSTGIFIGNVPLHTHGSDFSCDKFATSFNNSTRKTLSYVNPSIQNGEIVVRPSIDLVREGSRRWENTAVGYFLGRKPYYHHLNDYVRSVWPGVKTVTATSNGFYFFQFKTEIAMEEVLEGGPWLFQGQPIVLQRWEPGMVLRKHKHTQVPVWIRLRHLPVEFWTDDGLSTVASGVGRPLYQDTITRTCTRLDFARVCVMLDISSTLPKHLIIMMPKEDGNVVPCKVEVEYEWVPPKCKTCMSLGHTTAACPESKKVEKPPVAVYVQKRTSQPPVKQPIVMKSTNRTVQQMVDGEVGVVEQEHRAANIEINNKGKEVVVYNPFDALMLAEDDVGVSDRGPISSPFAYCYVMNAGIWNVRGLNRRDHQVAVKELVAEFRLQFLGLLETRVSAINVSRIQTFLPRWSWFTDYDGPGNRIWIAWDDELLDVHVLDLDIQFIHCRITIRCAHLSVLATVVYGANDTISRRGLWQKLVTLANYISDEPWIVGGDFNTVLDMSEVCGSSADIHLAMMEFRDCILDTGLIHLPVQGERFSWHNCSEGDRSLWKRLDRLIVNDAWLGQWPNSNYHCLNARTSDHSPLVIRGDTATHTVSMFRFDNYLTMSSDFTPSVQNVWRYRIEGTSMYAVTRKLRALKPVFRSLRKKKGDLSLNVKLAAEFLGKVQHLLEGIDIMHY</sequence>
<dbReference type="Pfam" id="PF14111">
    <property type="entry name" value="DUF4283"/>
    <property type="match status" value="1"/>
</dbReference>
<dbReference type="Gene3D" id="3.60.10.10">
    <property type="entry name" value="Endonuclease/exonuclease/phosphatase"/>
    <property type="match status" value="1"/>
</dbReference>
<evidence type="ECO:0000259" key="1">
    <source>
        <dbReference type="Pfam" id="PF03372"/>
    </source>
</evidence>
<dbReference type="AlphaFoldDB" id="A0AAW2JPQ9"/>
<dbReference type="PANTHER" id="PTHR31286:SF165">
    <property type="entry name" value="DUF4283 DOMAIN-CONTAINING PROTEIN"/>
    <property type="match status" value="1"/>
</dbReference>
<organism evidence="3">
    <name type="scientific">Sesamum calycinum</name>
    <dbReference type="NCBI Taxonomy" id="2727403"/>
    <lineage>
        <taxon>Eukaryota</taxon>
        <taxon>Viridiplantae</taxon>
        <taxon>Streptophyta</taxon>
        <taxon>Embryophyta</taxon>
        <taxon>Tracheophyta</taxon>
        <taxon>Spermatophyta</taxon>
        <taxon>Magnoliopsida</taxon>
        <taxon>eudicotyledons</taxon>
        <taxon>Gunneridae</taxon>
        <taxon>Pentapetalae</taxon>
        <taxon>asterids</taxon>
        <taxon>lamiids</taxon>
        <taxon>Lamiales</taxon>
        <taxon>Pedaliaceae</taxon>
        <taxon>Sesamum</taxon>
    </lineage>
</organism>
<comment type="caution">
    <text evidence="3">The sequence shown here is derived from an EMBL/GenBank/DDBJ whole genome shotgun (WGS) entry which is preliminary data.</text>
</comment>
<dbReference type="GO" id="GO:0003824">
    <property type="term" value="F:catalytic activity"/>
    <property type="evidence" value="ECO:0007669"/>
    <property type="project" value="InterPro"/>
</dbReference>
<evidence type="ECO:0008006" key="4">
    <source>
        <dbReference type="Google" id="ProtNLM"/>
    </source>
</evidence>
<reference evidence="3" key="1">
    <citation type="submission" date="2020-06" db="EMBL/GenBank/DDBJ databases">
        <authorList>
            <person name="Li T."/>
            <person name="Hu X."/>
            <person name="Zhang T."/>
            <person name="Song X."/>
            <person name="Zhang H."/>
            <person name="Dai N."/>
            <person name="Sheng W."/>
            <person name="Hou X."/>
            <person name="Wei L."/>
        </authorList>
    </citation>
    <scope>NUCLEOTIDE SEQUENCE</scope>
    <source>
        <strain evidence="3">KEN8</strain>
        <tissue evidence="3">Leaf</tissue>
    </source>
</reference>
<name>A0AAW2JPQ9_9LAMI</name>
<evidence type="ECO:0000259" key="2">
    <source>
        <dbReference type="Pfam" id="PF14111"/>
    </source>
</evidence>
<accession>A0AAW2JPQ9</accession>
<dbReference type="SUPFAM" id="SSF56219">
    <property type="entry name" value="DNase I-like"/>
    <property type="match status" value="1"/>
</dbReference>
<proteinExistence type="predicted"/>
<dbReference type="InterPro" id="IPR036691">
    <property type="entry name" value="Endo/exonu/phosph_ase_sf"/>
</dbReference>
<feature type="domain" description="DUF4283" evidence="2">
    <location>
        <begin position="64"/>
        <end position="140"/>
    </location>
</feature>
<feature type="domain" description="Endonuclease/exonuclease/phosphatase" evidence="1">
    <location>
        <begin position="356"/>
        <end position="576"/>
    </location>
</feature>
<dbReference type="EMBL" id="JACGWM010000980">
    <property type="protein sequence ID" value="KAL0295646.1"/>
    <property type="molecule type" value="Genomic_DNA"/>
</dbReference>